<feature type="non-terminal residue" evidence="2">
    <location>
        <position position="1"/>
    </location>
</feature>
<dbReference type="EMBL" id="UINC01039973">
    <property type="protein sequence ID" value="SVB39217.1"/>
    <property type="molecule type" value="Genomic_DNA"/>
</dbReference>
<sequence>VSGVIPERAASLALLESWVQNQGLRKHMLSVEAAVRYYARKHGEDEDLWGTAALLHDLDWERHPDDHPHRGLAELEDL</sequence>
<reference evidence="2" key="1">
    <citation type="submission" date="2018-05" db="EMBL/GenBank/DDBJ databases">
        <authorList>
            <person name="Lanie J.A."/>
            <person name="Ng W.-L."/>
            <person name="Kazmierczak K.M."/>
            <person name="Andrzejewski T.M."/>
            <person name="Davidsen T.M."/>
            <person name="Wayne K.J."/>
            <person name="Tettelin H."/>
            <person name="Glass J.I."/>
            <person name="Rusch D."/>
            <person name="Podicherti R."/>
            <person name="Tsui H.-C.T."/>
            <person name="Winkler M.E."/>
        </authorList>
    </citation>
    <scope>NUCLEOTIDE SEQUENCE</scope>
</reference>
<dbReference type="InterPro" id="IPR006674">
    <property type="entry name" value="HD_domain"/>
</dbReference>
<name>A0A382DNN6_9ZZZZ</name>
<dbReference type="PANTHER" id="PTHR38659">
    <property type="entry name" value="METAL-DEPENDENT PHOSPHOHYDROLASE"/>
    <property type="match status" value="1"/>
</dbReference>
<accession>A0A382DNN6</accession>
<evidence type="ECO:0000313" key="2">
    <source>
        <dbReference type="EMBL" id="SVB39217.1"/>
    </source>
</evidence>
<protein>
    <recommendedName>
        <fullName evidence="1">HD domain-containing protein</fullName>
    </recommendedName>
</protein>
<proteinExistence type="predicted"/>
<organism evidence="2">
    <name type="scientific">marine metagenome</name>
    <dbReference type="NCBI Taxonomy" id="408172"/>
    <lineage>
        <taxon>unclassified sequences</taxon>
        <taxon>metagenomes</taxon>
        <taxon>ecological metagenomes</taxon>
    </lineage>
</organism>
<dbReference type="PANTHER" id="PTHR38659:SF1">
    <property type="entry name" value="METAL DEPENDENT PHOSPHOHYDROLASE"/>
    <property type="match status" value="1"/>
</dbReference>
<feature type="domain" description="HD" evidence="1">
    <location>
        <begin position="26"/>
        <end position="65"/>
    </location>
</feature>
<gene>
    <name evidence="2" type="ORF">METZ01_LOCUS192071</name>
</gene>
<dbReference type="Pfam" id="PF01966">
    <property type="entry name" value="HD"/>
    <property type="match status" value="1"/>
</dbReference>
<feature type="non-terminal residue" evidence="2">
    <location>
        <position position="78"/>
    </location>
</feature>
<evidence type="ECO:0000259" key="1">
    <source>
        <dbReference type="Pfam" id="PF01966"/>
    </source>
</evidence>
<dbReference type="Gene3D" id="1.10.3210.10">
    <property type="entry name" value="Hypothetical protein af1432"/>
    <property type="match status" value="1"/>
</dbReference>
<dbReference type="AlphaFoldDB" id="A0A382DNN6"/>
<dbReference type="SUPFAM" id="SSF109604">
    <property type="entry name" value="HD-domain/PDEase-like"/>
    <property type="match status" value="1"/>
</dbReference>